<dbReference type="Gene3D" id="3.40.50.2000">
    <property type="entry name" value="Glycogen Phosphorylase B"/>
    <property type="match status" value="2"/>
</dbReference>
<dbReference type="Pfam" id="PF00534">
    <property type="entry name" value="Glycos_transf_1"/>
    <property type="match status" value="1"/>
</dbReference>
<organism evidence="3 4">
    <name type="scientific">Dyadobacter helix</name>
    <dbReference type="NCBI Taxonomy" id="2822344"/>
    <lineage>
        <taxon>Bacteria</taxon>
        <taxon>Pseudomonadati</taxon>
        <taxon>Bacteroidota</taxon>
        <taxon>Cytophagia</taxon>
        <taxon>Cytophagales</taxon>
        <taxon>Spirosomataceae</taxon>
        <taxon>Dyadobacter</taxon>
    </lineage>
</organism>
<keyword evidence="4" id="KW-1185">Reference proteome</keyword>
<dbReference type="CDD" id="cd03825">
    <property type="entry name" value="GT4_WcaC-like"/>
    <property type="match status" value="1"/>
</dbReference>
<reference evidence="3" key="1">
    <citation type="submission" date="2021-04" db="EMBL/GenBank/DDBJ databases">
        <authorList>
            <person name="Rodrigo-Torres L."/>
            <person name="Arahal R. D."/>
            <person name="Lucena T."/>
        </authorList>
    </citation>
    <scope>NUCLEOTIDE SEQUENCE</scope>
    <source>
        <strain evidence="3">CECT 9275</strain>
    </source>
</reference>
<feature type="domain" description="Glycosyltransferase subfamily 4-like N-terminal" evidence="2">
    <location>
        <begin position="12"/>
        <end position="221"/>
    </location>
</feature>
<evidence type="ECO:0000259" key="2">
    <source>
        <dbReference type="Pfam" id="PF13439"/>
    </source>
</evidence>
<gene>
    <name evidence="3" type="primary">mshA_1</name>
    <name evidence="3" type="ORF">DYBT9275_00748</name>
</gene>
<keyword evidence="3" id="KW-0808">Transferase</keyword>
<dbReference type="Proteomes" id="UP000680038">
    <property type="component" value="Unassembled WGS sequence"/>
</dbReference>
<evidence type="ECO:0000313" key="3">
    <source>
        <dbReference type="EMBL" id="CAG4991415.1"/>
    </source>
</evidence>
<accession>A0A916J915</accession>
<dbReference type="PANTHER" id="PTHR12526:SF637">
    <property type="entry name" value="GLYCOSYLTRANSFERASE EPSF-RELATED"/>
    <property type="match status" value="1"/>
</dbReference>
<feature type="domain" description="Glycosyl transferase family 1" evidence="1">
    <location>
        <begin position="230"/>
        <end position="389"/>
    </location>
</feature>
<dbReference type="InterPro" id="IPR028098">
    <property type="entry name" value="Glyco_trans_4-like_N"/>
</dbReference>
<keyword evidence="3" id="KW-0328">Glycosyltransferase</keyword>
<protein>
    <submittedName>
        <fullName evidence="3">D-inositol-3-phosphate glycosyltransferase</fullName>
        <ecNumber evidence="3">2.4.1.250</ecNumber>
    </submittedName>
</protein>
<dbReference type="GO" id="GO:0102710">
    <property type="term" value="F:D-inositol-3-phosphate glycosyltransferase activity"/>
    <property type="evidence" value="ECO:0007669"/>
    <property type="project" value="UniProtKB-EC"/>
</dbReference>
<dbReference type="EC" id="2.4.1.250" evidence="3"/>
<evidence type="ECO:0000259" key="1">
    <source>
        <dbReference type="Pfam" id="PF00534"/>
    </source>
</evidence>
<proteinExistence type="predicted"/>
<dbReference type="RefSeq" id="WP_215237473.1">
    <property type="nucleotide sequence ID" value="NZ_CAJRAF010000001.1"/>
</dbReference>
<dbReference type="PANTHER" id="PTHR12526">
    <property type="entry name" value="GLYCOSYLTRANSFERASE"/>
    <property type="match status" value="1"/>
</dbReference>
<comment type="caution">
    <text evidence="3">The sequence shown here is derived from an EMBL/GenBank/DDBJ whole genome shotgun (WGS) entry which is preliminary data.</text>
</comment>
<dbReference type="EMBL" id="CAJRAF010000001">
    <property type="protein sequence ID" value="CAG4991415.1"/>
    <property type="molecule type" value="Genomic_DNA"/>
</dbReference>
<dbReference type="InterPro" id="IPR001296">
    <property type="entry name" value="Glyco_trans_1"/>
</dbReference>
<dbReference type="AlphaFoldDB" id="A0A916J915"/>
<evidence type="ECO:0000313" key="4">
    <source>
        <dbReference type="Proteomes" id="UP000680038"/>
    </source>
</evidence>
<sequence length="412" mass="46326">MVLHLSTFHREGGAAVAASRLNRALQNNGIASQMLVHDSDITEDNVTPLAHSKWQKKLALGRFIGERLAFLPFEKDSSVRFAYSPAVVGNDISGHPLVRKADILHLHWINFGFLSLESLKKLLALGKPVVWTLHDMWTFTGGCHYSRGCNNYLTHCCNCPYLSRPGQYDVSFEHFEIKARIYEHANLSLVSPSHWLQQLVQNAALTNQLSALSIPNCIDTDIFRPKDKTGIRNRMNLPRDKKLILFAGANTLDIRKGFLYFREAMQLLQDESYEILIFGKSGSNAFDDLGTRVHYLGKISEVEYMVDAYNTADLIVVPSLEDNLPNTIMEAMACGTPAVGFETGGIGEMIDHKENGYLADFKSSVSLAEGIQWVLKNNEDKDLSLNAREKVLHNYSEKVVADRYTQLYTKLL</sequence>
<dbReference type="SUPFAM" id="SSF53756">
    <property type="entry name" value="UDP-Glycosyltransferase/glycogen phosphorylase"/>
    <property type="match status" value="1"/>
</dbReference>
<dbReference type="Pfam" id="PF13439">
    <property type="entry name" value="Glyco_transf_4"/>
    <property type="match status" value="1"/>
</dbReference>
<name>A0A916J915_9BACT</name>